<gene>
    <name evidence="1" type="primary">R</name>
    <name evidence="1" type="ORF">XBW1_mp0126</name>
</gene>
<evidence type="ECO:0000313" key="2">
    <source>
        <dbReference type="Proteomes" id="UP000032930"/>
    </source>
</evidence>
<evidence type="ECO:0000313" key="1">
    <source>
        <dbReference type="EMBL" id="CDM92245.1"/>
    </source>
</evidence>
<accession>A0A0B6XFB6</accession>
<organism evidence="1 2">
    <name type="scientific">Xenorhabdus bovienii</name>
    <name type="common">Xenorhabdus nematophila subsp. bovienii</name>
    <dbReference type="NCBI Taxonomy" id="40576"/>
    <lineage>
        <taxon>Bacteria</taxon>
        <taxon>Pseudomonadati</taxon>
        <taxon>Pseudomonadota</taxon>
        <taxon>Gammaproteobacteria</taxon>
        <taxon>Enterobacterales</taxon>
        <taxon>Morganellaceae</taxon>
        <taxon>Xenorhabdus</taxon>
    </lineage>
</organism>
<dbReference type="AlphaFoldDB" id="A0A0B6XFB6"/>
<dbReference type="RefSeq" id="WP_046338227.1">
    <property type="nucleotide sequence ID" value="NZ_CAWMEF010000003.1"/>
</dbReference>
<protein>
    <submittedName>
        <fullName evidence="1">Tail fiber protein R</fullName>
    </submittedName>
</protein>
<dbReference type="EMBL" id="FO818638">
    <property type="protein sequence ID" value="CDM92245.1"/>
    <property type="molecule type" value="Genomic_DNA"/>
</dbReference>
<proteinExistence type="predicted"/>
<name>A0A0B6XFB6_XENBV</name>
<dbReference type="KEGG" id="xbv:XBW1_mp0126"/>
<reference evidence="1 2" key="1">
    <citation type="submission" date="2014-02" db="EMBL/GenBank/DDBJ databases">
        <authorList>
            <person name="Genoscope - CEA"/>
        </authorList>
    </citation>
    <scope>NUCLEOTIDE SEQUENCE [LARGE SCALE GENOMIC DNA]</scope>
    <source>
        <strain evidence="1 2">CS03</strain>
        <plasmid evidence="2">Plasmid</plasmid>
    </source>
</reference>
<sequence length="149" mass="16084">MADALASVSNGKLYKGQLLSYYYNRRAESAIGVNGQFLITQGWFGTSPLVTANPTGGWDIADIPLDFSNEKLLNKFAECSLICTVSGSTISINATLPEADLPEDKAFDFNTLALVDNKGNVFGVLCCQQDTLHKGKLFTALLTIEQKVA</sequence>
<dbReference type="Proteomes" id="UP000032930">
    <property type="component" value="Plasmid megaplasmid"/>
</dbReference>